<protein>
    <recommendedName>
        <fullName evidence="9">G-protein coupled receptors family 1 profile domain-containing protein</fullName>
    </recommendedName>
</protein>
<name>A0A3B4CPH5_PYGNA</name>
<reference evidence="10 11" key="1">
    <citation type="submission" date="2020-10" db="EMBL/GenBank/DDBJ databases">
        <title>Pygocentrus nattereri (red-bellied piranha) genome, fPygNat1, primary haplotype.</title>
        <authorList>
            <person name="Myers G."/>
            <person name="Meyer A."/>
            <person name="Karagic N."/>
            <person name="Pippel M."/>
            <person name="Winkler S."/>
            <person name="Tracey A."/>
            <person name="Wood J."/>
            <person name="Formenti G."/>
            <person name="Howe K."/>
            <person name="Fedrigo O."/>
            <person name="Jarvis E.D."/>
        </authorList>
    </citation>
    <scope>NUCLEOTIDE SEQUENCE [LARGE SCALE GENOMIC DNA]</scope>
</reference>
<dbReference type="PROSITE" id="PS50262">
    <property type="entry name" value="G_PROTEIN_RECEP_F1_2"/>
    <property type="match status" value="1"/>
</dbReference>
<feature type="domain" description="G-protein coupled receptors family 1 profile" evidence="9">
    <location>
        <begin position="33"/>
        <end position="280"/>
    </location>
</feature>
<dbReference type="PANTHER" id="PTHR24237">
    <property type="entry name" value="G-PROTEIN COUPLED RECEPTOR"/>
    <property type="match status" value="1"/>
</dbReference>
<gene>
    <name evidence="10" type="primary">GPR141</name>
</gene>
<evidence type="ECO:0000256" key="2">
    <source>
        <dbReference type="ARBA" id="ARBA00022692"/>
    </source>
</evidence>
<keyword evidence="11" id="KW-1185">Reference proteome</keyword>
<keyword evidence="4" id="KW-0297">G-protein coupled receptor</keyword>
<keyword evidence="5 8" id="KW-0472">Membrane</keyword>
<feature type="transmembrane region" description="Helical" evidence="8">
    <location>
        <begin position="20"/>
        <end position="44"/>
    </location>
</feature>
<proteinExistence type="predicted"/>
<dbReference type="Gene3D" id="1.20.1070.10">
    <property type="entry name" value="Rhodopsin 7-helix transmembrane proteins"/>
    <property type="match status" value="1"/>
</dbReference>
<keyword evidence="2 8" id="KW-0812">Transmembrane</keyword>
<evidence type="ECO:0000256" key="6">
    <source>
        <dbReference type="ARBA" id="ARBA00023170"/>
    </source>
</evidence>
<feature type="transmembrane region" description="Helical" evidence="8">
    <location>
        <begin position="56"/>
        <end position="78"/>
    </location>
</feature>
<reference evidence="10" key="3">
    <citation type="submission" date="2025-09" db="UniProtKB">
        <authorList>
            <consortium name="Ensembl"/>
        </authorList>
    </citation>
    <scope>IDENTIFICATION</scope>
</reference>
<dbReference type="GO" id="GO:0016020">
    <property type="term" value="C:membrane"/>
    <property type="evidence" value="ECO:0007669"/>
    <property type="project" value="UniProtKB-SubCell"/>
</dbReference>
<dbReference type="Pfam" id="PF00001">
    <property type="entry name" value="7tm_1"/>
    <property type="match status" value="1"/>
</dbReference>
<dbReference type="PRINTS" id="PR00237">
    <property type="entry name" value="GPCRRHODOPSN"/>
</dbReference>
<dbReference type="InterPro" id="IPR017452">
    <property type="entry name" value="GPCR_Rhodpsn_7TM"/>
</dbReference>
<reference evidence="10" key="2">
    <citation type="submission" date="2025-08" db="UniProtKB">
        <authorList>
            <consortium name="Ensembl"/>
        </authorList>
    </citation>
    <scope>IDENTIFICATION</scope>
</reference>
<keyword evidence="7" id="KW-0807">Transducer</keyword>
<organism evidence="10 11">
    <name type="scientific">Pygocentrus nattereri</name>
    <name type="common">Red-bellied piranha</name>
    <dbReference type="NCBI Taxonomy" id="42514"/>
    <lineage>
        <taxon>Eukaryota</taxon>
        <taxon>Metazoa</taxon>
        <taxon>Chordata</taxon>
        <taxon>Craniata</taxon>
        <taxon>Vertebrata</taxon>
        <taxon>Euteleostomi</taxon>
        <taxon>Actinopterygii</taxon>
        <taxon>Neopterygii</taxon>
        <taxon>Teleostei</taxon>
        <taxon>Ostariophysi</taxon>
        <taxon>Characiformes</taxon>
        <taxon>Characoidei</taxon>
        <taxon>Pygocentrus</taxon>
    </lineage>
</organism>
<evidence type="ECO:0000313" key="10">
    <source>
        <dbReference type="Ensembl" id="ENSPNAP00000013260.1"/>
    </source>
</evidence>
<accession>A0A3B4CPH5</accession>
<dbReference type="Ensembl" id="ENSPNAT00000020802.2">
    <property type="protein sequence ID" value="ENSPNAP00000013260.1"/>
    <property type="gene ID" value="ENSPNAG00000003578.2"/>
</dbReference>
<sequence>MAEASNVTTPTSMLPIEYRMSLVFLYTLIFLGGSIGAGFMSTVLKSNMLSITTVSMINLLVVHLLFLLTVPFRIYYYISNHWALGRDFCKMVSAMIHAHMYLSFIFYIVLLAARYLAYFEWGHRLEFYRALHAVIASVSLWAIILGSALPASLITYGSVPNGSISNEVCFDFGDALQSVSVQILNYIISAVVLLAWIVLACIQLWILWRVYGKYGRASFAHQEFWAQIKSLCFVLIMFLCFVPYNVFRIYYVSKHWSNLQIVNEVFLAITAFSCFDMLTFAGRCVWRPAYGQCCTLCERRR</sequence>
<dbReference type="GO" id="GO:0004930">
    <property type="term" value="F:G protein-coupled receptor activity"/>
    <property type="evidence" value="ECO:0007669"/>
    <property type="project" value="UniProtKB-KW"/>
</dbReference>
<dbReference type="GeneTree" id="ENSGT01030000234518"/>
<feature type="transmembrane region" description="Helical" evidence="8">
    <location>
        <begin position="130"/>
        <end position="153"/>
    </location>
</feature>
<keyword evidence="6" id="KW-0675">Receptor</keyword>
<feature type="transmembrane region" description="Helical" evidence="8">
    <location>
        <begin position="231"/>
        <end position="253"/>
    </location>
</feature>
<evidence type="ECO:0000259" key="9">
    <source>
        <dbReference type="PROSITE" id="PS50262"/>
    </source>
</evidence>
<comment type="subcellular location">
    <subcellularLocation>
        <location evidence="1">Membrane</location>
        <topology evidence="1">Multi-pass membrane protein</topology>
    </subcellularLocation>
</comment>
<evidence type="ECO:0000256" key="7">
    <source>
        <dbReference type="ARBA" id="ARBA00023224"/>
    </source>
</evidence>
<evidence type="ECO:0000256" key="8">
    <source>
        <dbReference type="SAM" id="Phobius"/>
    </source>
</evidence>
<dbReference type="SUPFAM" id="SSF81321">
    <property type="entry name" value="Family A G protein-coupled receptor-like"/>
    <property type="match status" value="1"/>
</dbReference>
<evidence type="ECO:0000256" key="3">
    <source>
        <dbReference type="ARBA" id="ARBA00022989"/>
    </source>
</evidence>
<dbReference type="OrthoDB" id="9947118at2759"/>
<dbReference type="PRINTS" id="PR01157">
    <property type="entry name" value="P2YPURNOCPTR"/>
</dbReference>
<dbReference type="AlphaFoldDB" id="A0A3B4CPH5"/>
<dbReference type="Proteomes" id="UP001501920">
    <property type="component" value="Chromosome 2"/>
</dbReference>
<evidence type="ECO:0000256" key="1">
    <source>
        <dbReference type="ARBA" id="ARBA00004141"/>
    </source>
</evidence>
<dbReference type="InterPro" id="IPR000276">
    <property type="entry name" value="GPCR_Rhodpsn"/>
</dbReference>
<evidence type="ECO:0000256" key="4">
    <source>
        <dbReference type="ARBA" id="ARBA00023040"/>
    </source>
</evidence>
<feature type="transmembrane region" description="Helical" evidence="8">
    <location>
        <begin position="98"/>
        <end position="118"/>
    </location>
</feature>
<evidence type="ECO:0000256" key="5">
    <source>
        <dbReference type="ARBA" id="ARBA00023136"/>
    </source>
</evidence>
<dbReference type="InterPro" id="IPR047160">
    <property type="entry name" value="GP183-like"/>
</dbReference>
<dbReference type="STRING" id="42514.ENSPNAP00000013260"/>
<dbReference type="OMA" id="FRIYYLY"/>
<feature type="transmembrane region" description="Helical" evidence="8">
    <location>
        <begin position="265"/>
        <end position="286"/>
    </location>
</feature>
<dbReference type="PANTHER" id="PTHR24237:SF35">
    <property type="entry name" value="G-PROTEIN COUPLED RECEPTOR 141-RELATED"/>
    <property type="match status" value="1"/>
</dbReference>
<feature type="transmembrane region" description="Helical" evidence="8">
    <location>
        <begin position="186"/>
        <end position="210"/>
    </location>
</feature>
<keyword evidence="3 8" id="KW-1133">Transmembrane helix</keyword>
<evidence type="ECO:0000313" key="11">
    <source>
        <dbReference type="Proteomes" id="UP001501920"/>
    </source>
</evidence>
<dbReference type="GO" id="GO:0008142">
    <property type="term" value="F:oxysterol binding"/>
    <property type="evidence" value="ECO:0007669"/>
    <property type="project" value="InterPro"/>
</dbReference>